<dbReference type="PANTHER" id="PTHR43581">
    <property type="entry name" value="ATP/GTP PHOSPHATASE"/>
    <property type="match status" value="1"/>
</dbReference>
<evidence type="ECO:0000259" key="1">
    <source>
        <dbReference type="Pfam" id="PF13175"/>
    </source>
</evidence>
<protein>
    <submittedName>
        <fullName evidence="3">AAA family ATPase</fullName>
    </submittedName>
</protein>
<feature type="domain" description="OLD protein-like TOPRIM" evidence="2">
    <location>
        <begin position="374"/>
        <end position="439"/>
    </location>
</feature>
<name>A0A6N7WVK3_9ACTN</name>
<dbReference type="Gene3D" id="3.40.50.300">
    <property type="entry name" value="P-loop containing nucleotide triphosphate hydrolases"/>
    <property type="match status" value="1"/>
</dbReference>
<dbReference type="PANTHER" id="PTHR43581:SF4">
    <property type="entry name" value="ATP_GTP PHOSPHATASE"/>
    <property type="match status" value="1"/>
</dbReference>
<dbReference type="RefSeq" id="WP_154541389.1">
    <property type="nucleotide sequence ID" value="NZ_VUND01000002.1"/>
</dbReference>
<dbReference type="Proteomes" id="UP000434342">
    <property type="component" value="Unassembled WGS sequence"/>
</dbReference>
<evidence type="ECO:0000313" key="4">
    <source>
        <dbReference type="Proteomes" id="UP000434342"/>
    </source>
</evidence>
<comment type="caution">
    <text evidence="3">The sequence shown here is derived from an EMBL/GenBank/DDBJ whole genome shotgun (WGS) entry which is preliminary data.</text>
</comment>
<evidence type="ECO:0000259" key="2">
    <source>
        <dbReference type="Pfam" id="PF20469"/>
    </source>
</evidence>
<dbReference type="Pfam" id="PF20469">
    <property type="entry name" value="OLD-like_TOPRIM"/>
    <property type="match status" value="1"/>
</dbReference>
<sequence length="556" mass="62893">MRLNHIVIEHYRSIERVEIRLPYQKPLILFGPNNAGKSNIISAIDKVLGKRWPPSIELEDSDFFMRDRHQYPEVCITAGFDQPYHFPKRGAGTVSEITLCLSADQSKSCFKSPDGKQLYVKSDERSVIQSYVVDAERDISRQLSYYSRYSLLSQFAHAVHGSLTNEERKTLEDAYDSIKQTFEGVPEYSKFFENFHGVIENSVKGFVHDLKVDFSAYDPNNFAKSMRIVAYEENEARSFEEFGTGEQQILLMAFAKAYVQTFGSGSLVLMIEEPEAHLHPLAQRWLKEYIYSLCSDGMQVVISTHSADFLDMSNLDGLVRVRKDDRGVTSVVQLTKRALVDFCLKSGVPAEKISERNVLDFFGTRLFPDESKGFFATKVLLVEGATEYYALPQIMRTLGHSLVQSGVEIVMANGKNSIPLYWRIFKAFGIQCACLFDGDGKGKDKKSSKNANNQLQALLGIGVNGLLATLGEGAYVTENVAFFKVDFETFMRTEVNSYAQHEQECRKLGIESKPGLARAVCGMISKEELPAFFEELWKKVIRPESEQEVLDEGYVF</sequence>
<reference evidence="3 4" key="1">
    <citation type="submission" date="2019-08" db="EMBL/GenBank/DDBJ databases">
        <title>In-depth cultivation of the pig gut microbiome towards novel bacterial diversity and tailored functional studies.</title>
        <authorList>
            <person name="Wylensek D."/>
            <person name="Hitch T.C.A."/>
            <person name="Clavel T."/>
        </authorList>
    </citation>
    <scope>NUCLEOTIDE SEQUENCE [LARGE SCALE GENOMIC DNA]</scope>
    <source>
        <strain evidence="3 4">WB01_CNA04</strain>
    </source>
</reference>
<dbReference type="EMBL" id="VUND01000002">
    <property type="protein sequence ID" value="MST60670.1"/>
    <property type="molecule type" value="Genomic_DNA"/>
</dbReference>
<dbReference type="AlphaFoldDB" id="A0A6N7WVK3"/>
<dbReference type="InterPro" id="IPR051396">
    <property type="entry name" value="Bact_Antivir_Def_Nuclease"/>
</dbReference>
<feature type="domain" description="Endonuclease GajA/Old nuclease/RecF-like AAA" evidence="1">
    <location>
        <begin position="119"/>
        <end position="309"/>
    </location>
</feature>
<dbReference type="CDD" id="cd01026">
    <property type="entry name" value="TOPRIM_OLD"/>
    <property type="match status" value="1"/>
</dbReference>
<dbReference type="Pfam" id="PF13175">
    <property type="entry name" value="AAA_15"/>
    <property type="match status" value="1"/>
</dbReference>
<dbReference type="SUPFAM" id="SSF52540">
    <property type="entry name" value="P-loop containing nucleoside triphosphate hydrolases"/>
    <property type="match status" value="1"/>
</dbReference>
<organism evidence="3 4">
    <name type="scientific">Parafannyhessea umbonata</name>
    <dbReference type="NCBI Taxonomy" id="604330"/>
    <lineage>
        <taxon>Bacteria</taxon>
        <taxon>Bacillati</taxon>
        <taxon>Actinomycetota</taxon>
        <taxon>Coriobacteriia</taxon>
        <taxon>Coriobacteriales</taxon>
        <taxon>Atopobiaceae</taxon>
        <taxon>Parafannyhessea</taxon>
    </lineage>
</organism>
<accession>A0A6N7WVK3</accession>
<gene>
    <name evidence="3" type="ORF">FYJ69_07065</name>
</gene>
<dbReference type="InterPro" id="IPR041685">
    <property type="entry name" value="AAA_GajA/Old/RecF-like"/>
</dbReference>
<proteinExistence type="predicted"/>
<dbReference type="InterPro" id="IPR027417">
    <property type="entry name" value="P-loop_NTPase"/>
</dbReference>
<evidence type="ECO:0000313" key="3">
    <source>
        <dbReference type="EMBL" id="MST60670.1"/>
    </source>
</evidence>
<dbReference type="InterPro" id="IPR034139">
    <property type="entry name" value="TOPRIM_OLD"/>
</dbReference>